<gene>
    <name evidence="1" type="ORF">CR513_39180</name>
</gene>
<evidence type="ECO:0000313" key="2">
    <source>
        <dbReference type="Proteomes" id="UP000257109"/>
    </source>
</evidence>
<accession>A0A371FQD0</accession>
<dbReference type="OrthoDB" id="1436528at2759"/>
<protein>
    <submittedName>
        <fullName evidence="1">Uncharacterized protein</fullName>
    </submittedName>
</protein>
<dbReference type="AlphaFoldDB" id="A0A371FQD0"/>
<dbReference type="Proteomes" id="UP000257109">
    <property type="component" value="Unassembled WGS sequence"/>
</dbReference>
<feature type="non-terminal residue" evidence="1">
    <location>
        <position position="1"/>
    </location>
</feature>
<sequence length="84" mass="9690">MTQQIHEEIEPRRSSTKGSCATLDLLGEDTHSNIPNLCELYIDEEDPCLVATEKVYKLRSTMHHQMLDEDYLMVVVEQIRDADP</sequence>
<proteinExistence type="predicted"/>
<organism evidence="1 2">
    <name type="scientific">Mucuna pruriens</name>
    <name type="common">Velvet bean</name>
    <name type="synonym">Dolichos pruriens</name>
    <dbReference type="NCBI Taxonomy" id="157652"/>
    <lineage>
        <taxon>Eukaryota</taxon>
        <taxon>Viridiplantae</taxon>
        <taxon>Streptophyta</taxon>
        <taxon>Embryophyta</taxon>
        <taxon>Tracheophyta</taxon>
        <taxon>Spermatophyta</taxon>
        <taxon>Magnoliopsida</taxon>
        <taxon>eudicotyledons</taxon>
        <taxon>Gunneridae</taxon>
        <taxon>Pentapetalae</taxon>
        <taxon>rosids</taxon>
        <taxon>fabids</taxon>
        <taxon>Fabales</taxon>
        <taxon>Fabaceae</taxon>
        <taxon>Papilionoideae</taxon>
        <taxon>50 kb inversion clade</taxon>
        <taxon>NPAAA clade</taxon>
        <taxon>indigoferoid/millettioid clade</taxon>
        <taxon>Phaseoleae</taxon>
        <taxon>Mucuna</taxon>
    </lineage>
</organism>
<reference evidence="1" key="1">
    <citation type="submission" date="2018-05" db="EMBL/GenBank/DDBJ databases">
        <title>Draft genome of Mucuna pruriens seed.</title>
        <authorList>
            <person name="Nnadi N.E."/>
            <person name="Vos R."/>
            <person name="Hasami M.H."/>
            <person name="Devisetty U.K."/>
            <person name="Aguiy J.C."/>
        </authorList>
    </citation>
    <scope>NUCLEOTIDE SEQUENCE [LARGE SCALE GENOMIC DNA]</scope>
    <source>
        <strain evidence="1">JCA_2017</strain>
    </source>
</reference>
<keyword evidence="2" id="KW-1185">Reference proteome</keyword>
<name>A0A371FQD0_MUCPR</name>
<comment type="caution">
    <text evidence="1">The sequence shown here is derived from an EMBL/GenBank/DDBJ whole genome shotgun (WGS) entry which is preliminary data.</text>
</comment>
<dbReference type="EMBL" id="QJKJ01008266">
    <property type="protein sequence ID" value="RDX80283.1"/>
    <property type="molecule type" value="Genomic_DNA"/>
</dbReference>
<evidence type="ECO:0000313" key="1">
    <source>
        <dbReference type="EMBL" id="RDX80283.1"/>
    </source>
</evidence>